<keyword evidence="1" id="KW-1133">Transmembrane helix</keyword>
<keyword evidence="3" id="KW-1185">Reference proteome</keyword>
<keyword evidence="1" id="KW-0472">Membrane</keyword>
<feature type="transmembrane region" description="Helical" evidence="1">
    <location>
        <begin position="82"/>
        <end position="100"/>
    </location>
</feature>
<dbReference type="OrthoDB" id="9864994at2"/>
<gene>
    <name evidence="2" type="ORF">CYL18_09525</name>
</gene>
<organism evidence="2 3">
    <name type="scientific">Pradoshia eiseniae</name>
    <dbReference type="NCBI Taxonomy" id="2064768"/>
    <lineage>
        <taxon>Bacteria</taxon>
        <taxon>Bacillati</taxon>
        <taxon>Bacillota</taxon>
        <taxon>Bacilli</taxon>
        <taxon>Bacillales</taxon>
        <taxon>Bacillaceae</taxon>
        <taxon>Pradoshia</taxon>
    </lineage>
</organism>
<dbReference type="RefSeq" id="WP_104849267.1">
    <property type="nucleotide sequence ID" value="NZ_PKOZ01000004.1"/>
</dbReference>
<accession>A0A2S7N0A2</accession>
<dbReference type="AlphaFoldDB" id="A0A2S7N0A2"/>
<feature type="transmembrane region" description="Helical" evidence="1">
    <location>
        <begin position="35"/>
        <end position="50"/>
    </location>
</feature>
<dbReference type="Proteomes" id="UP000239663">
    <property type="component" value="Unassembled WGS sequence"/>
</dbReference>
<dbReference type="EMBL" id="PKOZ01000004">
    <property type="protein sequence ID" value="PQD95512.1"/>
    <property type="molecule type" value="Genomic_DNA"/>
</dbReference>
<comment type="caution">
    <text evidence="2">The sequence shown here is derived from an EMBL/GenBank/DDBJ whole genome shotgun (WGS) entry which is preliminary data.</text>
</comment>
<keyword evidence="1" id="KW-0812">Transmembrane</keyword>
<protein>
    <submittedName>
        <fullName evidence="2">Uncharacterized protein</fullName>
    </submittedName>
</protein>
<evidence type="ECO:0000313" key="3">
    <source>
        <dbReference type="Proteomes" id="UP000239663"/>
    </source>
</evidence>
<evidence type="ECO:0000256" key="1">
    <source>
        <dbReference type="SAM" id="Phobius"/>
    </source>
</evidence>
<feature type="transmembrane region" description="Helical" evidence="1">
    <location>
        <begin position="6"/>
        <end position="23"/>
    </location>
</feature>
<reference evidence="2 3" key="1">
    <citation type="submission" date="2017-12" db="EMBL/GenBank/DDBJ databases">
        <title>Taxonomic description and draft genome of Pradoshia cofamensis Gen. nov., sp. nov., a thermotolerant bacillale isolated from anterior gut of earthworm Eisenia fetida.</title>
        <authorList>
            <person name="Saha T."/>
            <person name="Chakraborty R."/>
        </authorList>
    </citation>
    <scope>NUCLEOTIDE SEQUENCE [LARGE SCALE GENOMIC DNA]</scope>
    <source>
        <strain evidence="2 3">EAG3</strain>
    </source>
</reference>
<sequence>MVLMMIHKIGLMLAIVCGLIYFAKRTERSKKLHQFFGLLTIASFLLDIIVKSFTNIGYLLYALLLLMAGISPYFYKKSGKVAVHLSLVGAAIVWLVLIHII</sequence>
<name>A0A2S7N0A2_9BACI</name>
<proteinExistence type="predicted"/>
<evidence type="ECO:0000313" key="2">
    <source>
        <dbReference type="EMBL" id="PQD95512.1"/>
    </source>
</evidence>